<dbReference type="OrthoDB" id="2425451at2759"/>
<protein>
    <submittedName>
        <fullName evidence="1">13856_t:CDS:1</fullName>
    </submittedName>
</protein>
<dbReference type="EMBL" id="CAJVQA010023481">
    <property type="protein sequence ID" value="CAG8778636.1"/>
    <property type="molecule type" value="Genomic_DNA"/>
</dbReference>
<dbReference type="Proteomes" id="UP000789759">
    <property type="component" value="Unassembled WGS sequence"/>
</dbReference>
<gene>
    <name evidence="1" type="ORF">CPELLU_LOCUS16258</name>
</gene>
<comment type="caution">
    <text evidence="1">The sequence shown here is derived from an EMBL/GenBank/DDBJ whole genome shotgun (WGS) entry which is preliminary data.</text>
</comment>
<sequence length="113" mass="13427">EIAQFHIRILVKHWFNDRAMLKNDDYSNECAILIRSRGKFGAFENDVQVDFSLINLICGQCIFILKIQHYIRSHALYEKDFGLIKRILNLAIQTGHTEELYELHQQFINEMEK</sequence>
<feature type="non-terminal residue" evidence="1">
    <location>
        <position position="1"/>
    </location>
</feature>
<name>A0A9N9JJ29_9GLOM</name>
<dbReference type="AlphaFoldDB" id="A0A9N9JJ29"/>
<accession>A0A9N9JJ29</accession>
<organism evidence="1 2">
    <name type="scientific">Cetraspora pellucida</name>
    <dbReference type="NCBI Taxonomy" id="1433469"/>
    <lineage>
        <taxon>Eukaryota</taxon>
        <taxon>Fungi</taxon>
        <taxon>Fungi incertae sedis</taxon>
        <taxon>Mucoromycota</taxon>
        <taxon>Glomeromycotina</taxon>
        <taxon>Glomeromycetes</taxon>
        <taxon>Diversisporales</taxon>
        <taxon>Gigasporaceae</taxon>
        <taxon>Cetraspora</taxon>
    </lineage>
</organism>
<keyword evidence="2" id="KW-1185">Reference proteome</keyword>
<evidence type="ECO:0000313" key="2">
    <source>
        <dbReference type="Proteomes" id="UP000789759"/>
    </source>
</evidence>
<evidence type="ECO:0000313" key="1">
    <source>
        <dbReference type="EMBL" id="CAG8778636.1"/>
    </source>
</evidence>
<proteinExistence type="predicted"/>
<reference evidence="1" key="1">
    <citation type="submission" date="2021-06" db="EMBL/GenBank/DDBJ databases">
        <authorList>
            <person name="Kallberg Y."/>
            <person name="Tangrot J."/>
            <person name="Rosling A."/>
        </authorList>
    </citation>
    <scope>NUCLEOTIDE SEQUENCE</scope>
    <source>
        <strain evidence="1">FL966</strain>
    </source>
</reference>